<name>A0A6A6V520_9PLEO</name>
<proteinExistence type="predicted"/>
<reference evidence="2" key="1">
    <citation type="journal article" date="2020" name="Stud. Mycol.">
        <title>101 Dothideomycetes genomes: a test case for predicting lifestyles and emergence of pathogens.</title>
        <authorList>
            <person name="Haridas S."/>
            <person name="Albert R."/>
            <person name="Binder M."/>
            <person name="Bloem J."/>
            <person name="Labutti K."/>
            <person name="Salamov A."/>
            <person name="Andreopoulos B."/>
            <person name="Baker S."/>
            <person name="Barry K."/>
            <person name="Bills G."/>
            <person name="Bluhm B."/>
            <person name="Cannon C."/>
            <person name="Castanera R."/>
            <person name="Culley D."/>
            <person name="Daum C."/>
            <person name="Ezra D."/>
            <person name="Gonzalez J."/>
            <person name="Henrissat B."/>
            <person name="Kuo A."/>
            <person name="Liang C."/>
            <person name="Lipzen A."/>
            <person name="Lutzoni F."/>
            <person name="Magnuson J."/>
            <person name="Mondo S."/>
            <person name="Nolan M."/>
            <person name="Ohm R."/>
            <person name="Pangilinan J."/>
            <person name="Park H.-J."/>
            <person name="Ramirez L."/>
            <person name="Alfaro M."/>
            <person name="Sun H."/>
            <person name="Tritt A."/>
            <person name="Yoshinaga Y."/>
            <person name="Zwiers L.-H."/>
            <person name="Turgeon B."/>
            <person name="Goodwin S."/>
            <person name="Spatafora J."/>
            <person name="Crous P."/>
            <person name="Grigoriev I."/>
        </authorList>
    </citation>
    <scope>NUCLEOTIDE SEQUENCE</scope>
    <source>
        <strain evidence="2">CBS 119925</strain>
    </source>
</reference>
<feature type="chain" id="PRO_5025375782" evidence="1">
    <location>
        <begin position="19"/>
        <end position="197"/>
    </location>
</feature>
<dbReference type="AlphaFoldDB" id="A0A6A6V520"/>
<dbReference type="OrthoDB" id="2596908at2759"/>
<sequence>MRLTYALASLLVVGSASARFHGLLQNSNHIESLLQKDSDLIATLTRRQAANPVDNEPRISTTPFSGDARMADFPAWNAATKAACDTAMAALNGQASNPTGLGVCYNLPYLNNRTGVFLAEVRTYPLSQPVDIWAGLNPTDFKLALSYRGADTQDVTDTLPEKTPMVHMFVGRINSNLMGTAMTQFVYHISAFYHTKY</sequence>
<evidence type="ECO:0000313" key="2">
    <source>
        <dbReference type="EMBL" id="KAF2744411.1"/>
    </source>
</evidence>
<accession>A0A6A6V520</accession>
<keyword evidence="1" id="KW-0732">Signal</keyword>
<feature type="signal peptide" evidence="1">
    <location>
        <begin position="1"/>
        <end position="18"/>
    </location>
</feature>
<gene>
    <name evidence="2" type="ORF">M011DRAFT_470540</name>
</gene>
<keyword evidence="3" id="KW-1185">Reference proteome</keyword>
<dbReference type="EMBL" id="MU006589">
    <property type="protein sequence ID" value="KAF2744411.1"/>
    <property type="molecule type" value="Genomic_DNA"/>
</dbReference>
<dbReference type="Proteomes" id="UP000799440">
    <property type="component" value="Unassembled WGS sequence"/>
</dbReference>
<evidence type="ECO:0000313" key="3">
    <source>
        <dbReference type="Proteomes" id="UP000799440"/>
    </source>
</evidence>
<evidence type="ECO:0000256" key="1">
    <source>
        <dbReference type="SAM" id="SignalP"/>
    </source>
</evidence>
<protein>
    <submittedName>
        <fullName evidence="2">Uncharacterized protein</fullName>
    </submittedName>
</protein>
<organism evidence="2 3">
    <name type="scientific">Sporormia fimetaria CBS 119925</name>
    <dbReference type="NCBI Taxonomy" id="1340428"/>
    <lineage>
        <taxon>Eukaryota</taxon>
        <taxon>Fungi</taxon>
        <taxon>Dikarya</taxon>
        <taxon>Ascomycota</taxon>
        <taxon>Pezizomycotina</taxon>
        <taxon>Dothideomycetes</taxon>
        <taxon>Pleosporomycetidae</taxon>
        <taxon>Pleosporales</taxon>
        <taxon>Sporormiaceae</taxon>
        <taxon>Sporormia</taxon>
    </lineage>
</organism>